<feature type="domain" description="SRA1/Sec31" evidence="1">
    <location>
        <begin position="124"/>
        <end position="209"/>
    </location>
</feature>
<organism evidence="2">
    <name type="scientific">Phallusia mammillata</name>
    <dbReference type="NCBI Taxonomy" id="59560"/>
    <lineage>
        <taxon>Eukaryota</taxon>
        <taxon>Metazoa</taxon>
        <taxon>Chordata</taxon>
        <taxon>Tunicata</taxon>
        <taxon>Ascidiacea</taxon>
        <taxon>Phlebobranchia</taxon>
        <taxon>Ascidiidae</taxon>
        <taxon>Phallusia</taxon>
    </lineage>
</organism>
<dbReference type="GO" id="GO:0005634">
    <property type="term" value="C:nucleus"/>
    <property type="evidence" value="ECO:0007669"/>
    <property type="project" value="TreeGrafter"/>
</dbReference>
<protein>
    <submittedName>
        <fullName evidence="2">Steroid receptor RNA activator 1-like</fullName>
    </submittedName>
</protein>
<dbReference type="Gene3D" id="1.20.940.10">
    <property type="entry name" value="Functional domain of the splicing factor Prp18"/>
    <property type="match status" value="1"/>
</dbReference>
<dbReference type="PANTHER" id="PTHR18834:SF2">
    <property type="entry name" value="STEROID RECEPTOR RNA ACTIVATOR 1"/>
    <property type="match status" value="1"/>
</dbReference>
<proteinExistence type="evidence at transcript level"/>
<dbReference type="GO" id="GO:0006357">
    <property type="term" value="P:regulation of transcription by RNA polymerase II"/>
    <property type="evidence" value="ECO:0007669"/>
    <property type="project" value="InterPro"/>
</dbReference>
<dbReference type="InterPro" id="IPR009917">
    <property type="entry name" value="SRA1/Sec31"/>
</dbReference>
<dbReference type="AlphaFoldDB" id="A0A6F9DU63"/>
<dbReference type="Pfam" id="PF07304">
    <property type="entry name" value="SRA1"/>
    <property type="match status" value="1"/>
</dbReference>
<evidence type="ECO:0000259" key="1">
    <source>
        <dbReference type="Pfam" id="PF07304"/>
    </source>
</evidence>
<keyword evidence="2" id="KW-0675">Receptor</keyword>
<name>A0A6F9DU63_9ASCI</name>
<gene>
    <name evidence="2" type="primary">Sra1</name>
</gene>
<evidence type="ECO:0000313" key="2">
    <source>
        <dbReference type="EMBL" id="CAB3266553.1"/>
    </source>
</evidence>
<dbReference type="GO" id="GO:0003713">
    <property type="term" value="F:transcription coactivator activity"/>
    <property type="evidence" value="ECO:0007669"/>
    <property type="project" value="InterPro"/>
</dbReference>
<dbReference type="PANTHER" id="PTHR18834">
    <property type="entry name" value="STEROID RECEPTOR RNA ACTIVATOR 1"/>
    <property type="match status" value="1"/>
</dbReference>
<dbReference type="EMBL" id="LR790691">
    <property type="protein sequence ID" value="CAB3266553.1"/>
    <property type="molecule type" value="mRNA"/>
</dbReference>
<reference evidence="2" key="1">
    <citation type="submission" date="2020-04" db="EMBL/GenBank/DDBJ databases">
        <authorList>
            <person name="Neveu A P."/>
        </authorList>
    </citation>
    <scope>NUCLEOTIDE SEQUENCE</scope>
    <source>
        <tissue evidence="2">Whole embryo</tissue>
    </source>
</reference>
<sequence length="212" mass="23856">MQPGGPGWNDPPKLNYQVYSETKTRRNVLNKRVAYLGNETTTAKNTESIGLDASKPPPTCNFLQVADNKEETKTSDKPTVKVDIFTPGSGPAKDMVSPVQNKLPDDLVETTCDDKFDVVTQIQMLVDKLEAASRKEVEKKVSMFVKLKEVNELSDNVANKMKELVFYLSTKQHQKAWDIHVALTCDHFSEVSQWMPGVKRLINTLRDIDSLN</sequence>
<dbReference type="InterPro" id="IPR040243">
    <property type="entry name" value="Steroid_recept_RNA_1"/>
</dbReference>
<accession>A0A6F9DU63</accession>